<comment type="caution">
    <text evidence="3">The sequence shown here is derived from an EMBL/GenBank/DDBJ whole genome shotgun (WGS) entry which is preliminary data.</text>
</comment>
<dbReference type="STRING" id="1658174.A0A1J9PCM7"/>
<comment type="similarity">
    <text evidence="1">Belongs to the short-chain dehydrogenases/reductases (SDR) family.</text>
</comment>
<dbReference type="Pfam" id="PF00106">
    <property type="entry name" value="adh_short"/>
    <property type="match status" value="1"/>
</dbReference>
<dbReference type="InterPro" id="IPR002347">
    <property type="entry name" value="SDR_fam"/>
</dbReference>
<dbReference type="AlphaFoldDB" id="A0A1J9PCM7"/>
<organism evidence="3 4">
    <name type="scientific">Blastomyces percursus</name>
    <dbReference type="NCBI Taxonomy" id="1658174"/>
    <lineage>
        <taxon>Eukaryota</taxon>
        <taxon>Fungi</taxon>
        <taxon>Dikarya</taxon>
        <taxon>Ascomycota</taxon>
        <taxon>Pezizomycotina</taxon>
        <taxon>Eurotiomycetes</taxon>
        <taxon>Eurotiomycetidae</taxon>
        <taxon>Onygenales</taxon>
        <taxon>Ajellomycetaceae</taxon>
        <taxon>Blastomyces</taxon>
    </lineage>
</organism>
<dbReference type="PANTHER" id="PTHR43157">
    <property type="entry name" value="PHOSPHATIDYLINOSITOL-GLYCAN BIOSYNTHESIS CLASS F PROTEIN-RELATED"/>
    <property type="match status" value="1"/>
</dbReference>
<dbReference type="Proteomes" id="UP000242791">
    <property type="component" value="Unassembled WGS sequence"/>
</dbReference>
<accession>A0A1J9PCM7</accession>
<name>A0A1J9PCM7_9EURO</name>
<evidence type="ECO:0000256" key="1">
    <source>
        <dbReference type="ARBA" id="ARBA00006484"/>
    </source>
</evidence>
<dbReference type="InterPro" id="IPR036291">
    <property type="entry name" value="NAD(P)-bd_dom_sf"/>
</dbReference>
<protein>
    <submittedName>
        <fullName evidence="3">Uncharacterized protein</fullName>
    </submittedName>
</protein>
<dbReference type="VEuPathDB" id="FungiDB:ACJ73_09094"/>
<sequence>MRPIAAFLYSQLFVIPNYPTASFANQTIVITGSNTGLGFEAARHFARLNAKKIIIAVRNVAAGEKDKELIETSTCRTNLCEVWELDLASYDSIKSFAQRAATELPRIDFLLENAGIVTHTYNTAEGHERTITINVIRTFLLGLLLLSKLKESATQISPMKPR</sequence>
<keyword evidence="2" id="KW-0560">Oxidoreductase</keyword>
<dbReference type="GO" id="GO:0016491">
    <property type="term" value="F:oxidoreductase activity"/>
    <property type="evidence" value="ECO:0007669"/>
    <property type="project" value="UniProtKB-KW"/>
</dbReference>
<gene>
    <name evidence="3" type="ORF">ACJ73_09094</name>
</gene>
<proteinExistence type="inferred from homology"/>
<evidence type="ECO:0000313" key="4">
    <source>
        <dbReference type="Proteomes" id="UP000242791"/>
    </source>
</evidence>
<dbReference type="EMBL" id="LGTZ01002400">
    <property type="protein sequence ID" value="OJD14304.1"/>
    <property type="molecule type" value="Genomic_DNA"/>
</dbReference>
<dbReference type="Gene3D" id="3.40.50.720">
    <property type="entry name" value="NAD(P)-binding Rossmann-like Domain"/>
    <property type="match status" value="1"/>
</dbReference>
<evidence type="ECO:0000313" key="3">
    <source>
        <dbReference type="EMBL" id="OJD14304.1"/>
    </source>
</evidence>
<dbReference type="OrthoDB" id="542013at2759"/>
<dbReference type="SUPFAM" id="SSF51735">
    <property type="entry name" value="NAD(P)-binding Rossmann-fold domains"/>
    <property type="match status" value="1"/>
</dbReference>
<keyword evidence="4" id="KW-1185">Reference proteome</keyword>
<dbReference type="PANTHER" id="PTHR43157:SF31">
    <property type="entry name" value="PHOSPHATIDYLINOSITOL-GLYCAN BIOSYNTHESIS CLASS F PROTEIN"/>
    <property type="match status" value="1"/>
</dbReference>
<evidence type="ECO:0000256" key="2">
    <source>
        <dbReference type="ARBA" id="ARBA00023002"/>
    </source>
</evidence>
<reference evidence="3 4" key="1">
    <citation type="submission" date="2015-08" db="EMBL/GenBank/DDBJ databases">
        <title>Emmonsia species relationships and genome sequence.</title>
        <authorList>
            <person name="Cuomo C.A."/>
            <person name="Schwartz I.S."/>
            <person name="Kenyon C."/>
            <person name="De Hoog G.S."/>
            <person name="Govender N.P."/>
            <person name="Botha A."/>
            <person name="Moreno L."/>
            <person name="De Vries M."/>
            <person name="Munoz J.F."/>
            <person name="Stielow J.B."/>
        </authorList>
    </citation>
    <scope>NUCLEOTIDE SEQUENCE [LARGE SCALE GENOMIC DNA]</scope>
    <source>
        <strain evidence="3 4">EI222</strain>
    </source>
</reference>
<dbReference type="PRINTS" id="PR00081">
    <property type="entry name" value="GDHRDH"/>
</dbReference>